<dbReference type="Pfam" id="PF02463">
    <property type="entry name" value="SMC_N"/>
    <property type="match status" value="1"/>
</dbReference>
<dbReference type="GO" id="GO:0006302">
    <property type="term" value="P:double-strand break repair"/>
    <property type="evidence" value="ECO:0007669"/>
    <property type="project" value="TreeGrafter"/>
</dbReference>
<dbReference type="NCBIfam" id="TIGR00611">
    <property type="entry name" value="recf"/>
    <property type="match status" value="1"/>
</dbReference>
<dbReference type="GO" id="GO:0006260">
    <property type="term" value="P:DNA replication"/>
    <property type="evidence" value="ECO:0007669"/>
    <property type="project" value="UniProtKB-UniRule"/>
</dbReference>
<feature type="binding site" evidence="12">
    <location>
        <begin position="40"/>
        <end position="47"/>
    </location>
    <ligand>
        <name>ATP</name>
        <dbReference type="ChEBI" id="CHEBI:30616"/>
    </ligand>
</feature>
<evidence type="ECO:0000256" key="11">
    <source>
        <dbReference type="ARBA" id="ARBA00023236"/>
    </source>
</evidence>
<dbReference type="HAMAP" id="MF_00365">
    <property type="entry name" value="RecF"/>
    <property type="match status" value="1"/>
</dbReference>
<dbReference type="GO" id="GO:0000731">
    <property type="term" value="P:DNA synthesis involved in DNA repair"/>
    <property type="evidence" value="ECO:0007669"/>
    <property type="project" value="TreeGrafter"/>
</dbReference>
<evidence type="ECO:0000256" key="5">
    <source>
        <dbReference type="ARBA" id="ARBA00022705"/>
    </source>
</evidence>
<dbReference type="EMBL" id="PIUK01000041">
    <property type="protein sequence ID" value="MBY6275811.1"/>
    <property type="molecule type" value="Genomic_DNA"/>
</dbReference>
<comment type="subcellular location">
    <subcellularLocation>
        <location evidence="1 12 13">Cytoplasm</location>
    </subcellularLocation>
</comment>
<dbReference type="InterPro" id="IPR018078">
    <property type="entry name" value="DNA-binding_RecF_CS"/>
</dbReference>
<evidence type="ECO:0000256" key="14">
    <source>
        <dbReference type="SAM" id="Coils"/>
    </source>
</evidence>
<dbReference type="CDD" id="cd03242">
    <property type="entry name" value="ABC_RecF"/>
    <property type="match status" value="1"/>
</dbReference>
<evidence type="ECO:0000256" key="9">
    <source>
        <dbReference type="ARBA" id="ARBA00023125"/>
    </source>
</evidence>
<evidence type="ECO:0000256" key="13">
    <source>
        <dbReference type="RuleBase" id="RU000578"/>
    </source>
</evidence>
<dbReference type="SUPFAM" id="SSF52540">
    <property type="entry name" value="P-loop containing nucleoside triphosphate hydrolases"/>
    <property type="match status" value="1"/>
</dbReference>
<proteinExistence type="inferred from homology"/>
<dbReference type="AlphaFoldDB" id="A0A953LH26"/>
<keyword evidence="4 12" id="KW-0963">Cytoplasm</keyword>
<reference evidence="16" key="1">
    <citation type="submission" date="2017-11" db="EMBL/GenBank/DDBJ databases">
        <title>Three new genomes from thermophilic consortium.</title>
        <authorList>
            <person name="Quaggio R."/>
            <person name="Amgarten D."/>
            <person name="Setubal J.C."/>
        </authorList>
    </citation>
    <scope>NUCLEOTIDE SEQUENCE</scope>
    <source>
        <strain evidence="16">ZCTH01-B2</strain>
    </source>
</reference>
<dbReference type="InterPro" id="IPR042174">
    <property type="entry name" value="RecF_2"/>
</dbReference>
<evidence type="ECO:0000256" key="2">
    <source>
        <dbReference type="ARBA" id="ARBA00008016"/>
    </source>
</evidence>
<dbReference type="GO" id="GO:0005524">
    <property type="term" value="F:ATP binding"/>
    <property type="evidence" value="ECO:0007669"/>
    <property type="project" value="UniProtKB-UniRule"/>
</dbReference>
<keyword evidence="14" id="KW-0175">Coiled coil</keyword>
<sequence length="385" mass="43542">MADPPRGGIRVYLSTLQLGAFRNYDSLTIHFSPGLNVLYGDNAQGKTNLLEAIHFLATGRSHRTSRDQDMVQEGQEELLARAAVVRRTGTIELELRCGLQTRKQLKINGIAERKIARLVGSLAVVLFSPDDLQLLKGPPSGRRRFLDLELSQISQTYLHHLMAYNRLVAQRNTLLKQPVIDEGLMAVYDEQLVETGAQLVVRRAEAVRRLSPIASRYHRMLAEDREDLELAYQSQGVGDDGAADLETVRRRLERELARLRSEERRRQVTLVGPHRDDVGFWVAGRDARLYASQGQQRTAVLALKLAELEFMSDEIGEPPLLLLDDVASELDPHRRHYLLSAVREGVQSFITCTDLEDLMVREWPADHRLFRVRAGTVVLDDRGLS</sequence>
<evidence type="ECO:0000256" key="3">
    <source>
        <dbReference type="ARBA" id="ARBA00020170"/>
    </source>
</evidence>
<keyword evidence="9 12" id="KW-0238">DNA-binding</keyword>
<dbReference type="InterPro" id="IPR003395">
    <property type="entry name" value="RecF/RecN/SMC_N"/>
</dbReference>
<evidence type="ECO:0000256" key="7">
    <source>
        <dbReference type="ARBA" id="ARBA00022763"/>
    </source>
</evidence>
<evidence type="ECO:0000256" key="6">
    <source>
        <dbReference type="ARBA" id="ARBA00022741"/>
    </source>
</evidence>
<organism evidence="16 17">
    <name type="scientific">Symbiobacterium thermophilum</name>
    <dbReference type="NCBI Taxonomy" id="2734"/>
    <lineage>
        <taxon>Bacteria</taxon>
        <taxon>Bacillati</taxon>
        <taxon>Bacillota</taxon>
        <taxon>Clostridia</taxon>
        <taxon>Eubacteriales</taxon>
        <taxon>Symbiobacteriaceae</taxon>
        <taxon>Symbiobacterium</taxon>
    </lineage>
</organism>
<dbReference type="PROSITE" id="PS00618">
    <property type="entry name" value="RECF_2"/>
    <property type="match status" value="1"/>
</dbReference>
<feature type="coiled-coil region" evidence="14">
    <location>
        <begin position="242"/>
        <end position="269"/>
    </location>
</feature>
<evidence type="ECO:0000256" key="12">
    <source>
        <dbReference type="HAMAP-Rule" id="MF_00365"/>
    </source>
</evidence>
<comment type="function">
    <text evidence="12 13">The RecF protein is involved in DNA metabolism; it is required for DNA replication and normal SOS inducibility. RecF binds preferentially to single-stranded, linear DNA. It also seems to bind ATP.</text>
</comment>
<feature type="domain" description="RecF/RecN/SMC N-terminal" evidence="15">
    <location>
        <begin position="12"/>
        <end position="354"/>
    </location>
</feature>
<keyword evidence="6 12" id="KW-0547">Nucleotide-binding</keyword>
<evidence type="ECO:0000313" key="16">
    <source>
        <dbReference type="EMBL" id="MBY6275811.1"/>
    </source>
</evidence>
<dbReference type="Proteomes" id="UP000732377">
    <property type="component" value="Unassembled WGS sequence"/>
</dbReference>
<comment type="caution">
    <text evidence="16">The sequence shown here is derived from an EMBL/GenBank/DDBJ whole genome shotgun (WGS) entry which is preliminary data.</text>
</comment>
<dbReference type="GO" id="GO:0009432">
    <property type="term" value="P:SOS response"/>
    <property type="evidence" value="ECO:0007669"/>
    <property type="project" value="UniProtKB-UniRule"/>
</dbReference>
<keyword evidence="7 12" id="KW-0227">DNA damage</keyword>
<keyword evidence="10 12" id="KW-0234">DNA repair</keyword>
<evidence type="ECO:0000259" key="15">
    <source>
        <dbReference type="Pfam" id="PF02463"/>
    </source>
</evidence>
<dbReference type="Gene3D" id="3.40.50.300">
    <property type="entry name" value="P-loop containing nucleotide triphosphate hydrolases"/>
    <property type="match status" value="1"/>
</dbReference>
<dbReference type="InterPro" id="IPR027417">
    <property type="entry name" value="P-loop_NTPase"/>
</dbReference>
<keyword evidence="11 12" id="KW-0742">SOS response</keyword>
<dbReference type="GO" id="GO:0003697">
    <property type="term" value="F:single-stranded DNA binding"/>
    <property type="evidence" value="ECO:0007669"/>
    <property type="project" value="UniProtKB-UniRule"/>
</dbReference>
<comment type="similarity">
    <text evidence="2 12 13">Belongs to the RecF family.</text>
</comment>
<dbReference type="Gene3D" id="1.20.1050.90">
    <property type="entry name" value="RecF/RecN/SMC, N-terminal domain"/>
    <property type="match status" value="1"/>
</dbReference>
<evidence type="ECO:0000256" key="10">
    <source>
        <dbReference type="ARBA" id="ARBA00023204"/>
    </source>
</evidence>
<keyword evidence="5 12" id="KW-0235">DNA replication</keyword>
<evidence type="ECO:0000256" key="4">
    <source>
        <dbReference type="ARBA" id="ARBA00022490"/>
    </source>
</evidence>
<evidence type="ECO:0000256" key="1">
    <source>
        <dbReference type="ARBA" id="ARBA00004496"/>
    </source>
</evidence>
<dbReference type="GO" id="GO:0005737">
    <property type="term" value="C:cytoplasm"/>
    <property type="evidence" value="ECO:0007669"/>
    <property type="project" value="UniProtKB-SubCell"/>
</dbReference>
<keyword evidence="8 12" id="KW-0067">ATP-binding</keyword>
<evidence type="ECO:0000313" key="17">
    <source>
        <dbReference type="Proteomes" id="UP000732377"/>
    </source>
</evidence>
<gene>
    <name evidence="12" type="primary">recF</name>
    <name evidence="16" type="ORF">CWE10_06240</name>
</gene>
<dbReference type="InterPro" id="IPR001238">
    <property type="entry name" value="DNA-binding_RecF"/>
</dbReference>
<dbReference type="PROSITE" id="PS00617">
    <property type="entry name" value="RECF_1"/>
    <property type="match status" value="1"/>
</dbReference>
<dbReference type="PANTHER" id="PTHR32182">
    <property type="entry name" value="DNA REPLICATION AND REPAIR PROTEIN RECF"/>
    <property type="match status" value="1"/>
</dbReference>
<name>A0A953LH26_SYMTR</name>
<evidence type="ECO:0000256" key="8">
    <source>
        <dbReference type="ARBA" id="ARBA00022840"/>
    </source>
</evidence>
<accession>A0A953LH26</accession>
<protein>
    <recommendedName>
        <fullName evidence="3 12">DNA replication and repair protein RecF</fullName>
    </recommendedName>
</protein>
<dbReference type="PANTHER" id="PTHR32182:SF0">
    <property type="entry name" value="DNA REPLICATION AND REPAIR PROTEIN RECF"/>
    <property type="match status" value="1"/>
</dbReference>